<comment type="caution">
    <text evidence="1">The sequence shown here is derived from an EMBL/GenBank/DDBJ whole genome shotgun (WGS) entry which is preliminary data.</text>
</comment>
<accession>A0ABQ6BAB7</accession>
<keyword evidence="2" id="KW-1185">Reference proteome</keyword>
<evidence type="ECO:0000313" key="2">
    <source>
        <dbReference type="Proteomes" id="UP001156905"/>
    </source>
</evidence>
<evidence type="ECO:0000313" key="1">
    <source>
        <dbReference type="EMBL" id="GLR91317.1"/>
    </source>
</evidence>
<dbReference type="Proteomes" id="UP001156905">
    <property type="component" value="Unassembled WGS sequence"/>
</dbReference>
<proteinExistence type="predicted"/>
<dbReference type="EMBL" id="BSOW01000045">
    <property type="protein sequence ID" value="GLR91317.1"/>
    <property type="molecule type" value="Genomic_DNA"/>
</dbReference>
<organism evidence="1 2">
    <name type="scientific">Bradyrhizobium iriomotense</name>
    <dbReference type="NCBI Taxonomy" id="441950"/>
    <lineage>
        <taxon>Bacteria</taxon>
        <taxon>Pseudomonadati</taxon>
        <taxon>Pseudomonadota</taxon>
        <taxon>Alphaproteobacteria</taxon>
        <taxon>Hyphomicrobiales</taxon>
        <taxon>Nitrobacteraceae</taxon>
        <taxon>Bradyrhizobium</taxon>
    </lineage>
</organism>
<dbReference type="RefSeq" id="WP_284274617.1">
    <property type="nucleotide sequence ID" value="NZ_BSOW01000045.1"/>
</dbReference>
<gene>
    <name evidence="1" type="ORF">GCM10007857_80340</name>
</gene>
<sequence>MSDEAAEARFFVRLGGKGWMVYDRKLKGPAMIGTKLKLAANLTREQAEHVHRILIAGADPKSISF</sequence>
<protein>
    <submittedName>
        <fullName evidence="1">Uncharacterized protein</fullName>
    </submittedName>
</protein>
<name>A0ABQ6BAB7_9BRAD</name>
<reference evidence="2" key="1">
    <citation type="journal article" date="2019" name="Int. J. Syst. Evol. Microbiol.">
        <title>The Global Catalogue of Microorganisms (GCM) 10K type strain sequencing project: providing services to taxonomists for standard genome sequencing and annotation.</title>
        <authorList>
            <consortium name="The Broad Institute Genomics Platform"/>
            <consortium name="The Broad Institute Genome Sequencing Center for Infectious Disease"/>
            <person name="Wu L."/>
            <person name="Ma J."/>
        </authorList>
    </citation>
    <scope>NUCLEOTIDE SEQUENCE [LARGE SCALE GENOMIC DNA]</scope>
    <source>
        <strain evidence="2">NBRC 102520</strain>
    </source>
</reference>